<feature type="region of interest" description="Disordered" evidence="1">
    <location>
        <begin position="1"/>
        <end position="25"/>
    </location>
</feature>
<dbReference type="Proteomes" id="UP000438345">
    <property type="component" value="Chromosome"/>
</dbReference>
<sequence>MQQIKDSESLDKCTKPRKIRRSPVSACPHCRQQMLRMLDIVEKAI</sequence>
<evidence type="ECO:0000313" key="3">
    <source>
        <dbReference type="Proteomes" id="UP000438345"/>
    </source>
</evidence>
<reference evidence="2 3" key="1">
    <citation type="submission" date="2019-12" db="EMBL/GenBank/DDBJ databases">
        <title>Complete genome sequence of Microcystis aeruginosa strain FD4.</title>
        <authorList>
            <person name="Urakawa H."/>
        </authorList>
    </citation>
    <scope>NUCLEOTIDE SEQUENCE [LARGE SCALE GENOMIC DNA]</scope>
    <source>
        <strain evidence="2 3">FD4</strain>
    </source>
</reference>
<name>A0A857DAL2_MICAE</name>
<dbReference type="EMBL" id="CP046973">
    <property type="protein sequence ID" value="QGZ92229.1"/>
    <property type="molecule type" value="Genomic_DNA"/>
</dbReference>
<evidence type="ECO:0000313" key="2">
    <source>
        <dbReference type="EMBL" id="QGZ92229.1"/>
    </source>
</evidence>
<dbReference type="AlphaFoldDB" id="A0A857DAL2"/>
<evidence type="ECO:0000256" key="1">
    <source>
        <dbReference type="SAM" id="MobiDB-lite"/>
    </source>
</evidence>
<feature type="compositionally biased region" description="Basic and acidic residues" evidence="1">
    <location>
        <begin position="1"/>
        <end position="14"/>
    </location>
</feature>
<protein>
    <submittedName>
        <fullName evidence="2">Uncharacterized protein</fullName>
    </submittedName>
</protein>
<dbReference type="RefSeq" id="WP_158201998.1">
    <property type="nucleotide sequence ID" value="NZ_CP046973.1"/>
</dbReference>
<organism evidence="2 3">
    <name type="scientific">Microcystis aeruginosa FD4</name>
    <dbReference type="NCBI Taxonomy" id="2686288"/>
    <lineage>
        <taxon>Bacteria</taxon>
        <taxon>Bacillati</taxon>
        <taxon>Cyanobacteriota</taxon>
        <taxon>Cyanophyceae</taxon>
        <taxon>Oscillatoriophycideae</taxon>
        <taxon>Chroococcales</taxon>
        <taxon>Microcystaceae</taxon>
        <taxon>Microcystis</taxon>
    </lineage>
</organism>
<accession>A0A857DAL2</accession>
<proteinExistence type="predicted"/>
<gene>
    <name evidence="2" type="ORF">GQR42_24745</name>
</gene>